<evidence type="ECO:0008006" key="5">
    <source>
        <dbReference type="Google" id="ProtNLM"/>
    </source>
</evidence>
<accession>A0A1A9MZH0</accession>
<evidence type="ECO:0000313" key="3">
    <source>
        <dbReference type="Proteomes" id="UP000077961"/>
    </source>
</evidence>
<dbReference type="InterPro" id="IPR021485">
    <property type="entry name" value="DUF3138"/>
</dbReference>
<protein>
    <recommendedName>
        <fullName evidence="5">Porin domain-containing protein</fullName>
    </recommendedName>
</protein>
<dbReference type="Pfam" id="PF11336">
    <property type="entry name" value="DUF3138"/>
    <property type="match status" value="1"/>
</dbReference>
<evidence type="ECO:0000313" key="1">
    <source>
        <dbReference type="EMBL" id="OAJ53665.1"/>
    </source>
</evidence>
<dbReference type="STRING" id="1462993.A6V36_36095"/>
<dbReference type="EMBL" id="LXJZ01000202">
    <property type="protein sequence ID" value="OAJ54324.1"/>
    <property type="molecule type" value="Genomic_DNA"/>
</dbReference>
<dbReference type="AlphaFoldDB" id="A0A1A9MZH0"/>
<comment type="caution">
    <text evidence="1">The sequence shown here is derived from an EMBL/GenBank/DDBJ whole genome shotgun (WGS) entry which is preliminary data.</text>
</comment>
<proteinExistence type="predicted"/>
<dbReference type="Proteomes" id="UP000077961">
    <property type="component" value="Unassembled WGS sequence"/>
</dbReference>
<name>A0A1A9MZH0_9BURK</name>
<evidence type="ECO:0000313" key="4">
    <source>
        <dbReference type="Proteomes" id="UP000078116"/>
    </source>
</evidence>
<evidence type="ECO:0000313" key="2">
    <source>
        <dbReference type="EMBL" id="OAJ54324.1"/>
    </source>
</evidence>
<dbReference type="EMBL" id="LXKA01000357">
    <property type="protein sequence ID" value="OAJ53665.1"/>
    <property type="molecule type" value="Genomic_DNA"/>
</dbReference>
<gene>
    <name evidence="2" type="ORF">A6V36_36095</name>
    <name evidence="1" type="ORF">A6V37_35420</name>
</gene>
<organism evidence="1 4">
    <name type="scientific">Paraburkholderia ginsengiterrae</name>
    <dbReference type="NCBI Taxonomy" id="1462993"/>
    <lineage>
        <taxon>Bacteria</taxon>
        <taxon>Pseudomonadati</taxon>
        <taxon>Pseudomonadota</taxon>
        <taxon>Betaproteobacteria</taxon>
        <taxon>Burkholderiales</taxon>
        <taxon>Burkholderiaceae</taxon>
        <taxon>Paraburkholderia</taxon>
    </lineage>
</organism>
<dbReference type="Proteomes" id="UP000078116">
    <property type="component" value="Unassembled WGS sequence"/>
</dbReference>
<reference evidence="3 4" key="1">
    <citation type="submission" date="2016-04" db="EMBL/GenBank/DDBJ databases">
        <title>Reclassification of Paraburkholderia panaciterrae (Farh et al. 2015) Dobritsa &amp; Samadpour 2016 as a later homotypic synonym of Paraburkholderia ginsengiterrae (Farh et al. 2015) Dobritsa &amp; Samadpour 2016.</title>
        <authorList>
            <person name="Dobritsa A.P."/>
            <person name="Kutumbaka K."/>
            <person name="Samadpour M."/>
        </authorList>
    </citation>
    <scope>NUCLEOTIDE SEQUENCE [LARGE SCALE GENOMIC DNA]</scope>
    <source>
        <strain evidence="1 4">DCY85</strain>
        <strain evidence="2 3">DCY85-1</strain>
    </source>
</reference>
<keyword evidence="3" id="KW-1185">Reference proteome</keyword>
<sequence length="111" mass="11737">MGATLRYDLLDNRLNGGGGSSIVLDGTTGQDGTNGFGLSKTCLAASANNGAACRGAARQAITADLLFYPTTNTILKFEYRHDMSSHATFVRSDGGYSRSNDILGTQLVYSY</sequence>